<dbReference type="SUPFAM" id="SSF55120">
    <property type="entry name" value="Pseudouridine synthase"/>
    <property type="match status" value="1"/>
</dbReference>
<gene>
    <name evidence="1" type="ORF">OBE_02488</name>
</gene>
<dbReference type="InterPro" id="IPR020103">
    <property type="entry name" value="PsdUridine_synth_cat_dom_sf"/>
</dbReference>
<dbReference type="GO" id="GO:0003723">
    <property type="term" value="F:RNA binding"/>
    <property type="evidence" value="ECO:0007669"/>
    <property type="project" value="InterPro"/>
</dbReference>
<evidence type="ECO:0000313" key="1">
    <source>
        <dbReference type="EMBL" id="EKC73239.1"/>
    </source>
</evidence>
<proteinExistence type="predicted"/>
<protein>
    <submittedName>
        <fullName evidence="1">Ribosomal large subunit pseudouridine synthase D</fullName>
    </submittedName>
</protein>
<dbReference type="GO" id="GO:0001522">
    <property type="term" value="P:pseudouridine synthesis"/>
    <property type="evidence" value="ECO:0007669"/>
    <property type="project" value="InterPro"/>
</dbReference>
<dbReference type="AlphaFoldDB" id="K1U045"/>
<comment type="caution">
    <text evidence="1">The sequence shown here is derived from an EMBL/GenBank/DDBJ whole genome shotgun (WGS) entry which is preliminary data.</text>
</comment>
<reference evidence="1" key="1">
    <citation type="journal article" date="2013" name="Environ. Microbiol.">
        <title>Microbiota from the distal guts of lean and obese adolescents exhibit partial functional redundancy besides clear differences in community structure.</title>
        <authorList>
            <person name="Ferrer M."/>
            <person name="Ruiz A."/>
            <person name="Lanza F."/>
            <person name="Haange S.B."/>
            <person name="Oberbach A."/>
            <person name="Till H."/>
            <person name="Bargiela R."/>
            <person name="Campoy C."/>
            <person name="Segura M.T."/>
            <person name="Richter M."/>
            <person name="von Bergen M."/>
            <person name="Seifert J."/>
            <person name="Suarez A."/>
        </authorList>
    </citation>
    <scope>NUCLEOTIDE SEQUENCE</scope>
</reference>
<dbReference type="EMBL" id="AJWZ01001623">
    <property type="protein sequence ID" value="EKC73239.1"/>
    <property type="molecule type" value="Genomic_DNA"/>
</dbReference>
<name>K1U045_9ZZZZ</name>
<accession>K1U045</accession>
<feature type="non-terminal residue" evidence="1">
    <location>
        <position position="1"/>
    </location>
</feature>
<dbReference type="GO" id="GO:0009982">
    <property type="term" value="F:pseudouridine synthase activity"/>
    <property type="evidence" value="ECO:0007669"/>
    <property type="project" value="InterPro"/>
</dbReference>
<sequence>IIKEYLRIKYNKPGNVYLGLIHRLDRPVGGVMVFAKNF</sequence>
<organism evidence="1">
    <name type="scientific">human gut metagenome</name>
    <dbReference type="NCBI Taxonomy" id="408170"/>
    <lineage>
        <taxon>unclassified sequences</taxon>
        <taxon>metagenomes</taxon>
        <taxon>organismal metagenomes</taxon>
    </lineage>
</organism>
<dbReference type="Gene3D" id="3.30.2350.10">
    <property type="entry name" value="Pseudouridine synthase"/>
    <property type="match status" value="1"/>
</dbReference>